<name>Q07A27_ASTSI</name>
<accession>Q07A27</accession>
<organism evidence="2">
    <name type="scientific">Astragalus sinicus</name>
    <name type="common">Chinese milk vetch</name>
    <dbReference type="NCBI Taxonomy" id="47065"/>
    <lineage>
        <taxon>Eukaryota</taxon>
        <taxon>Viridiplantae</taxon>
        <taxon>Streptophyta</taxon>
        <taxon>Embryophyta</taxon>
        <taxon>Tracheophyta</taxon>
        <taxon>Spermatophyta</taxon>
        <taxon>Magnoliopsida</taxon>
        <taxon>eudicotyledons</taxon>
        <taxon>Gunneridae</taxon>
        <taxon>Pentapetalae</taxon>
        <taxon>rosids</taxon>
        <taxon>fabids</taxon>
        <taxon>Fabales</taxon>
        <taxon>Fabaceae</taxon>
        <taxon>Papilionoideae</taxon>
        <taxon>50 kb inversion clade</taxon>
        <taxon>NPAAA clade</taxon>
        <taxon>Hologalegina</taxon>
        <taxon>IRL clade</taxon>
        <taxon>Galegeae</taxon>
        <taxon>Astragalus</taxon>
    </lineage>
</organism>
<dbReference type="EMBL" id="DQ199646">
    <property type="protein sequence ID" value="ABB13621.1"/>
    <property type="molecule type" value="mRNA"/>
</dbReference>
<evidence type="ECO:0000313" key="2">
    <source>
        <dbReference type="EMBL" id="ABB13621.1"/>
    </source>
</evidence>
<reference evidence="2" key="1">
    <citation type="submission" date="2005-09" db="EMBL/GenBank/DDBJ databases">
        <title>Identification of new nodulin cDNAs from Astragalus sinicus by SSH.</title>
        <authorList>
            <person name="Chou M.-X."/>
            <person name="Wei X.-Y."/>
            <person name="Zhou J.-C."/>
        </authorList>
    </citation>
    <scope>NUCLEOTIDE SEQUENCE</scope>
    <source>
        <strain evidence="2">AsD2410</strain>
    </source>
</reference>
<feature type="chain" id="PRO_5004165885" evidence="1">
    <location>
        <begin position="25"/>
        <end position="126"/>
    </location>
</feature>
<protein>
    <submittedName>
        <fullName evidence="2">Nodule-specific protein</fullName>
    </submittedName>
</protein>
<sequence>MAKTLKCVYAFILLFFLFHHFTSGYQFSKNSSIFEWRKPIRSEGRPKSLVQLSNPSRCLQSNEGISYCVLRWIPWFKPKKPIKKKSHEGSQCKEREDCKEYCNGLEYTEYQCNYDMKCSCWNLYLK</sequence>
<evidence type="ECO:0000256" key="1">
    <source>
        <dbReference type="SAM" id="SignalP"/>
    </source>
</evidence>
<feature type="signal peptide" evidence="1">
    <location>
        <begin position="1"/>
        <end position="24"/>
    </location>
</feature>
<keyword evidence="1" id="KW-0732">Signal</keyword>
<proteinExistence type="evidence at transcript level"/>
<dbReference type="AlphaFoldDB" id="Q07A27"/>